<dbReference type="PANTHER" id="PTHR48023">
    <property type="entry name" value="D-XYLOSE-PROTON SYMPORTER-LIKE 2"/>
    <property type="match status" value="1"/>
</dbReference>
<evidence type="ECO:0000256" key="7">
    <source>
        <dbReference type="RuleBase" id="RU003346"/>
    </source>
</evidence>
<dbReference type="InterPro" id="IPR050820">
    <property type="entry name" value="MFS_Sugar_Transporter"/>
</dbReference>
<dbReference type="InterPro" id="IPR005829">
    <property type="entry name" value="Sugar_transporter_CS"/>
</dbReference>
<dbReference type="InterPro" id="IPR020846">
    <property type="entry name" value="MFS_dom"/>
</dbReference>
<feature type="transmembrane region" description="Helical" evidence="8">
    <location>
        <begin position="86"/>
        <end position="104"/>
    </location>
</feature>
<feature type="transmembrane region" description="Helical" evidence="8">
    <location>
        <begin position="390"/>
        <end position="418"/>
    </location>
</feature>
<evidence type="ECO:0000256" key="2">
    <source>
        <dbReference type="ARBA" id="ARBA00010992"/>
    </source>
</evidence>
<evidence type="ECO:0000256" key="1">
    <source>
        <dbReference type="ARBA" id="ARBA00004141"/>
    </source>
</evidence>
<evidence type="ECO:0000256" key="5">
    <source>
        <dbReference type="ARBA" id="ARBA00022989"/>
    </source>
</evidence>
<evidence type="ECO:0000313" key="11">
    <source>
        <dbReference type="Proteomes" id="UP000317369"/>
    </source>
</evidence>
<feature type="transmembrane region" description="Helical" evidence="8">
    <location>
        <begin position="430"/>
        <end position="450"/>
    </location>
</feature>
<dbReference type="InterPro" id="IPR036259">
    <property type="entry name" value="MFS_trans_sf"/>
</dbReference>
<sequence length="503" mass="55316">MNDADPPKPDSRAYLYVLRSVVVVAGLGGISYGYALAVMSGALLFLKNQFHMSDVLAGFVTSSLVLGGVLGAIFASIIADHCGRRFANSLSVIFLIAGVIITVIANSVPILILGRVILGLAVGAITVVAPMYTAELAPARMRGAMVSVFQLAITLGIMIAYVADTYFSSDAAWRWMFALNLIPAVIAFIFLFFIPRSPRWLVTHNHIEEAQEIFTHTQGKQNVSVELNRMRGEESDMSHAKWSAFLDKKLLKVTLIGMAIMFFQQASGVNIIFFYAPFIFESAGFQSNQSALIATVSVGIVNFLLTIFAVIFVDRWGRRPLLLSGLSLIVLSLLIIGTTFYLKDSLIDSHVVEHLQSQAISGHAAGANLAHAVDIQRSMPSHPQTSESHWLGYITLAGVMLYVGSFAFSLGPMCFVVVSEIFPNKIRSKAIGLALTTNWLSNFIVVQTSLSLLDTLGASFTFWMFALFNVAAFIFIYRVIPETKNHPLEEIERRWIVNTERMR</sequence>
<dbReference type="Pfam" id="PF00083">
    <property type="entry name" value="Sugar_tr"/>
    <property type="match status" value="2"/>
</dbReference>
<evidence type="ECO:0000256" key="6">
    <source>
        <dbReference type="ARBA" id="ARBA00023136"/>
    </source>
</evidence>
<dbReference type="PROSITE" id="PS00217">
    <property type="entry name" value="SUGAR_TRANSPORT_2"/>
    <property type="match status" value="1"/>
</dbReference>
<dbReference type="PROSITE" id="PS50850">
    <property type="entry name" value="MFS"/>
    <property type="match status" value="1"/>
</dbReference>
<feature type="transmembrane region" description="Helical" evidence="8">
    <location>
        <begin position="21"/>
        <end position="44"/>
    </location>
</feature>
<gene>
    <name evidence="10" type="primary">araE</name>
    <name evidence="10" type="ORF">KS4_34300</name>
</gene>
<comment type="subcellular location">
    <subcellularLocation>
        <location evidence="1">Membrane</location>
        <topology evidence="1">Multi-pass membrane protein</topology>
    </subcellularLocation>
</comment>
<evidence type="ECO:0000256" key="8">
    <source>
        <dbReference type="SAM" id="Phobius"/>
    </source>
</evidence>
<dbReference type="InterPro" id="IPR005828">
    <property type="entry name" value="MFS_sugar_transport-like"/>
</dbReference>
<keyword evidence="3 7" id="KW-0813">Transport</keyword>
<dbReference type="Proteomes" id="UP000317369">
    <property type="component" value="Chromosome"/>
</dbReference>
<feature type="transmembrane region" description="Helical" evidence="8">
    <location>
        <begin position="56"/>
        <end position="79"/>
    </location>
</feature>
<keyword evidence="6 8" id="KW-0472">Membrane</keyword>
<feature type="transmembrane region" description="Helical" evidence="8">
    <location>
        <begin position="255"/>
        <end position="280"/>
    </location>
</feature>
<feature type="transmembrane region" description="Helical" evidence="8">
    <location>
        <begin position="320"/>
        <end position="342"/>
    </location>
</feature>
<protein>
    <submittedName>
        <fullName evidence="10">Arabinose-proton symporter</fullName>
    </submittedName>
</protein>
<comment type="similarity">
    <text evidence="2 7">Belongs to the major facilitator superfamily. Sugar transporter (TC 2.A.1.1) family.</text>
</comment>
<organism evidence="10 11">
    <name type="scientific">Poriferisphaera corsica</name>
    <dbReference type="NCBI Taxonomy" id="2528020"/>
    <lineage>
        <taxon>Bacteria</taxon>
        <taxon>Pseudomonadati</taxon>
        <taxon>Planctomycetota</taxon>
        <taxon>Phycisphaerae</taxon>
        <taxon>Phycisphaerales</taxon>
        <taxon>Phycisphaeraceae</taxon>
        <taxon>Poriferisphaera</taxon>
    </lineage>
</organism>
<accession>A0A517YYR8</accession>
<reference evidence="10 11" key="1">
    <citation type="submission" date="2019-02" db="EMBL/GenBank/DDBJ databases">
        <title>Deep-cultivation of Planctomycetes and their phenomic and genomic characterization uncovers novel biology.</title>
        <authorList>
            <person name="Wiegand S."/>
            <person name="Jogler M."/>
            <person name="Boedeker C."/>
            <person name="Pinto D."/>
            <person name="Vollmers J."/>
            <person name="Rivas-Marin E."/>
            <person name="Kohn T."/>
            <person name="Peeters S.H."/>
            <person name="Heuer A."/>
            <person name="Rast P."/>
            <person name="Oberbeckmann S."/>
            <person name="Bunk B."/>
            <person name="Jeske O."/>
            <person name="Meyerdierks A."/>
            <person name="Storesund J.E."/>
            <person name="Kallscheuer N."/>
            <person name="Luecker S."/>
            <person name="Lage O.M."/>
            <person name="Pohl T."/>
            <person name="Merkel B.J."/>
            <person name="Hornburger P."/>
            <person name="Mueller R.-W."/>
            <person name="Bruemmer F."/>
            <person name="Labrenz M."/>
            <person name="Spormann A.M."/>
            <person name="Op den Camp H."/>
            <person name="Overmann J."/>
            <person name="Amann R."/>
            <person name="Jetten M.S.M."/>
            <person name="Mascher T."/>
            <person name="Medema M.H."/>
            <person name="Devos D.P."/>
            <person name="Kaster A.-K."/>
            <person name="Ovreas L."/>
            <person name="Rohde M."/>
            <person name="Galperin M.Y."/>
            <person name="Jogler C."/>
        </authorList>
    </citation>
    <scope>NUCLEOTIDE SEQUENCE [LARGE SCALE GENOMIC DNA]</scope>
    <source>
        <strain evidence="10 11">KS4</strain>
    </source>
</reference>
<dbReference type="KEGG" id="pcor:KS4_34300"/>
<dbReference type="EMBL" id="CP036425">
    <property type="protein sequence ID" value="QDU35349.1"/>
    <property type="molecule type" value="Genomic_DNA"/>
</dbReference>
<evidence type="ECO:0000256" key="3">
    <source>
        <dbReference type="ARBA" id="ARBA00022448"/>
    </source>
</evidence>
<keyword evidence="4 8" id="KW-0812">Transmembrane</keyword>
<dbReference type="GO" id="GO:0016020">
    <property type="term" value="C:membrane"/>
    <property type="evidence" value="ECO:0007669"/>
    <property type="project" value="UniProtKB-SubCell"/>
</dbReference>
<dbReference type="InterPro" id="IPR003663">
    <property type="entry name" value="Sugar/inositol_transpt"/>
</dbReference>
<keyword evidence="5 8" id="KW-1133">Transmembrane helix</keyword>
<dbReference type="SUPFAM" id="SSF103473">
    <property type="entry name" value="MFS general substrate transporter"/>
    <property type="match status" value="1"/>
</dbReference>
<feature type="transmembrane region" description="Helical" evidence="8">
    <location>
        <begin position="110"/>
        <end position="132"/>
    </location>
</feature>
<keyword evidence="11" id="KW-1185">Reference proteome</keyword>
<feature type="transmembrane region" description="Helical" evidence="8">
    <location>
        <begin position="175"/>
        <end position="194"/>
    </location>
</feature>
<evidence type="ECO:0000256" key="4">
    <source>
        <dbReference type="ARBA" id="ARBA00022692"/>
    </source>
</evidence>
<dbReference type="PRINTS" id="PR00171">
    <property type="entry name" value="SUGRTRNSPORT"/>
</dbReference>
<dbReference type="OrthoDB" id="9783823at2"/>
<evidence type="ECO:0000313" key="10">
    <source>
        <dbReference type="EMBL" id="QDU35349.1"/>
    </source>
</evidence>
<dbReference type="PROSITE" id="PS00216">
    <property type="entry name" value="SUGAR_TRANSPORT_1"/>
    <property type="match status" value="1"/>
</dbReference>
<dbReference type="Gene3D" id="1.20.1250.20">
    <property type="entry name" value="MFS general substrate transporter like domains"/>
    <property type="match status" value="1"/>
</dbReference>
<feature type="transmembrane region" description="Helical" evidence="8">
    <location>
        <begin position="144"/>
        <end position="163"/>
    </location>
</feature>
<dbReference type="NCBIfam" id="TIGR00879">
    <property type="entry name" value="SP"/>
    <property type="match status" value="1"/>
</dbReference>
<dbReference type="GO" id="GO:0022857">
    <property type="term" value="F:transmembrane transporter activity"/>
    <property type="evidence" value="ECO:0007669"/>
    <property type="project" value="InterPro"/>
</dbReference>
<feature type="domain" description="Major facilitator superfamily (MFS) profile" evidence="9">
    <location>
        <begin position="21"/>
        <end position="484"/>
    </location>
</feature>
<evidence type="ECO:0000259" key="9">
    <source>
        <dbReference type="PROSITE" id="PS50850"/>
    </source>
</evidence>
<dbReference type="AlphaFoldDB" id="A0A517YYR8"/>
<proteinExistence type="inferred from homology"/>
<feature type="transmembrane region" description="Helical" evidence="8">
    <location>
        <begin position="292"/>
        <end position="313"/>
    </location>
</feature>
<feature type="transmembrane region" description="Helical" evidence="8">
    <location>
        <begin position="462"/>
        <end position="480"/>
    </location>
</feature>
<name>A0A517YYR8_9BACT</name>
<dbReference type="RefSeq" id="WP_145080556.1">
    <property type="nucleotide sequence ID" value="NZ_CP036425.1"/>
</dbReference>
<dbReference type="PANTHER" id="PTHR48023:SF4">
    <property type="entry name" value="D-XYLOSE-PROTON SYMPORTER-LIKE 2"/>
    <property type="match status" value="1"/>
</dbReference>